<evidence type="ECO:0000313" key="2">
    <source>
        <dbReference type="EMBL" id="OEU12157.1"/>
    </source>
</evidence>
<dbReference type="KEGG" id="fcy:FRACYDRAFT_270533"/>
<keyword evidence="1" id="KW-1133">Transmembrane helix</keyword>
<feature type="transmembrane region" description="Helical" evidence="1">
    <location>
        <begin position="70"/>
        <end position="90"/>
    </location>
</feature>
<dbReference type="AlphaFoldDB" id="A0A1E7F210"/>
<protein>
    <submittedName>
        <fullName evidence="2">Uncharacterized protein</fullName>
    </submittedName>
</protein>
<gene>
    <name evidence="2" type="ORF">FRACYDRAFT_270533</name>
</gene>
<dbReference type="InParanoid" id="A0A1E7F210"/>
<keyword evidence="1" id="KW-0472">Membrane</keyword>
<name>A0A1E7F210_9STRA</name>
<keyword evidence="3" id="KW-1185">Reference proteome</keyword>
<dbReference type="OrthoDB" id="53378at2759"/>
<accession>A0A1E7F210</accession>
<sequence>MSKKFHRSSKARRRANKINMKNKNVNSSCLETFFECVRFQFGLLFGSLILLSIVNFYTLAQTAPLYMLAAYYGVCVVVSLFALCLLQLFVNQVCANISSVEITVSYDADEEDDDSDDDDE</sequence>
<evidence type="ECO:0000313" key="3">
    <source>
        <dbReference type="Proteomes" id="UP000095751"/>
    </source>
</evidence>
<evidence type="ECO:0000256" key="1">
    <source>
        <dbReference type="SAM" id="Phobius"/>
    </source>
</evidence>
<organism evidence="2 3">
    <name type="scientific">Fragilariopsis cylindrus CCMP1102</name>
    <dbReference type="NCBI Taxonomy" id="635003"/>
    <lineage>
        <taxon>Eukaryota</taxon>
        <taxon>Sar</taxon>
        <taxon>Stramenopiles</taxon>
        <taxon>Ochrophyta</taxon>
        <taxon>Bacillariophyta</taxon>
        <taxon>Bacillariophyceae</taxon>
        <taxon>Bacillariophycidae</taxon>
        <taxon>Bacillariales</taxon>
        <taxon>Bacillariaceae</taxon>
        <taxon>Fragilariopsis</taxon>
    </lineage>
</organism>
<reference evidence="2 3" key="1">
    <citation type="submission" date="2016-09" db="EMBL/GenBank/DDBJ databases">
        <title>Extensive genetic diversity and differential bi-allelic expression allows diatom success in the polar Southern Ocean.</title>
        <authorList>
            <consortium name="DOE Joint Genome Institute"/>
            <person name="Mock T."/>
            <person name="Otillar R.P."/>
            <person name="Strauss J."/>
            <person name="Dupont C."/>
            <person name="Frickenhaus S."/>
            <person name="Maumus F."/>
            <person name="Mcmullan M."/>
            <person name="Sanges R."/>
            <person name="Schmutz J."/>
            <person name="Toseland A."/>
            <person name="Valas R."/>
            <person name="Veluchamy A."/>
            <person name="Ward B.J."/>
            <person name="Allen A."/>
            <person name="Barry K."/>
            <person name="Falciatore A."/>
            <person name="Ferrante M."/>
            <person name="Fortunato A.E."/>
            <person name="Gloeckner G."/>
            <person name="Gruber A."/>
            <person name="Hipkin R."/>
            <person name="Janech M."/>
            <person name="Kroth P."/>
            <person name="Leese F."/>
            <person name="Lindquist E."/>
            <person name="Lyon B.R."/>
            <person name="Martin J."/>
            <person name="Mayer C."/>
            <person name="Parker M."/>
            <person name="Quesneville H."/>
            <person name="Raymond J."/>
            <person name="Uhlig C."/>
            <person name="Valentin K.U."/>
            <person name="Worden A.Z."/>
            <person name="Armbrust E.V."/>
            <person name="Bowler C."/>
            <person name="Green B."/>
            <person name="Moulton V."/>
            <person name="Van Oosterhout C."/>
            <person name="Grigoriev I."/>
        </authorList>
    </citation>
    <scope>NUCLEOTIDE SEQUENCE [LARGE SCALE GENOMIC DNA]</scope>
    <source>
        <strain evidence="2 3">CCMP1102</strain>
    </source>
</reference>
<dbReference type="EMBL" id="KV784365">
    <property type="protein sequence ID" value="OEU12157.1"/>
    <property type="molecule type" value="Genomic_DNA"/>
</dbReference>
<proteinExistence type="predicted"/>
<keyword evidence="1" id="KW-0812">Transmembrane</keyword>
<dbReference type="Proteomes" id="UP000095751">
    <property type="component" value="Unassembled WGS sequence"/>
</dbReference>